<dbReference type="WBParaSite" id="nRc.2.0.1.t42727-RA">
    <property type="protein sequence ID" value="nRc.2.0.1.t42727-RA"/>
    <property type="gene ID" value="nRc.2.0.1.g42727"/>
</dbReference>
<dbReference type="SMART" id="SM00034">
    <property type="entry name" value="CLECT"/>
    <property type="match status" value="1"/>
</dbReference>
<sequence length="283" mass="32729">MRKDSCDRMSDYNGYMWENRVCGYNDSILWAFCQLNCSEPSPNCPNNYIDGFYYNLPNCYFRPNTTGSTVYPADEQTCQSPWVAIDKLYYYLITTPFANVSSAVDGCKRSDPRATLPDFRDLAQWKAVLNYLVQIPMDSRPSTRHRIYPLGVTQVSSGKWQDTKGNWVFSDWLPYYPDTSDPNKKCVMIVDYNGYMWENRVCGYNDSILWAFCQLNCSEPNPNCPNNYIDGFYYNLPNCYFRPNTTGSSVFVTDAIRACRDFDPRSHLPFYPNATNNSILANL</sequence>
<dbReference type="Proteomes" id="UP000887565">
    <property type="component" value="Unplaced"/>
</dbReference>
<evidence type="ECO:0000259" key="1">
    <source>
        <dbReference type="SMART" id="SM00034"/>
    </source>
</evidence>
<dbReference type="AlphaFoldDB" id="A0A915KZ02"/>
<evidence type="ECO:0000313" key="3">
    <source>
        <dbReference type="WBParaSite" id="nRc.2.0.1.t42727-RA"/>
    </source>
</evidence>
<proteinExistence type="predicted"/>
<dbReference type="InterPro" id="IPR016187">
    <property type="entry name" value="CTDL_fold"/>
</dbReference>
<dbReference type="Gene3D" id="3.10.100.10">
    <property type="entry name" value="Mannose-Binding Protein A, subunit A"/>
    <property type="match status" value="1"/>
</dbReference>
<dbReference type="InterPro" id="IPR016186">
    <property type="entry name" value="C-type_lectin-like/link_sf"/>
</dbReference>
<reference evidence="3" key="1">
    <citation type="submission" date="2022-11" db="UniProtKB">
        <authorList>
            <consortium name="WormBaseParasite"/>
        </authorList>
    </citation>
    <scope>IDENTIFICATION</scope>
</reference>
<evidence type="ECO:0000313" key="2">
    <source>
        <dbReference type="Proteomes" id="UP000887565"/>
    </source>
</evidence>
<name>A0A915KZ02_ROMCU</name>
<dbReference type="SUPFAM" id="SSF56436">
    <property type="entry name" value="C-type lectin-like"/>
    <property type="match status" value="1"/>
</dbReference>
<organism evidence="2 3">
    <name type="scientific">Romanomermis culicivorax</name>
    <name type="common">Nematode worm</name>
    <dbReference type="NCBI Taxonomy" id="13658"/>
    <lineage>
        <taxon>Eukaryota</taxon>
        <taxon>Metazoa</taxon>
        <taxon>Ecdysozoa</taxon>
        <taxon>Nematoda</taxon>
        <taxon>Enoplea</taxon>
        <taxon>Dorylaimia</taxon>
        <taxon>Mermithida</taxon>
        <taxon>Mermithoidea</taxon>
        <taxon>Mermithidae</taxon>
        <taxon>Romanomermis</taxon>
    </lineage>
</organism>
<protein>
    <submittedName>
        <fullName evidence="3">C-type lectin domain-containing protein</fullName>
    </submittedName>
</protein>
<feature type="domain" description="C-type lectin" evidence="1">
    <location>
        <begin position="78"/>
        <end position="214"/>
    </location>
</feature>
<keyword evidence="2" id="KW-1185">Reference proteome</keyword>
<accession>A0A915KZ02</accession>
<dbReference type="InterPro" id="IPR001304">
    <property type="entry name" value="C-type_lectin-like"/>
</dbReference>